<dbReference type="EMBL" id="NPEX01000305">
    <property type="protein sequence ID" value="RAI39207.1"/>
    <property type="molecule type" value="Genomic_DNA"/>
</dbReference>
<name>A0A327KL26_9BRAD</name>
<evidence type="ECO:0000256" key="1">
    <source>
        <dbReference type="SAM" id="MobiDB-lite"/>
    </source>
</evidence>
<dbReference type="RefSeq" id="WP_111421959.1">
    <property type="nucleotide sequence ID" value="NZ_NPEX01000305.1"/>
</dbReference>
<proteinExistence type="predicted"/>
<feature type="compositionally biased region" description="Low complexity" evidence="1">
    <location>
        <begin position="42"/>
        <end position="57"/>
    </location>
</feature>
<evidence type="ECO:0000313" key="2">
    <source>
        <dbReference type="EMBL" id="RAI39207.1"/>
    </source>
</evidence>
<dbReference type="Proteomes" id="UP000249130">
    <property type="component" value="Unassembled WGS sequence"/>
</dbReference>
<organism evidence="2 3">
    <name type="scientific">Rhodoplanes roseus</name>
    <dbReference type="NCBI Taxonomy" id="29409"/>
    <lineage>
        <taxon>Bacteria</taxon>
        <taxon>Pseudomonadati</taxon>
        <taxon>Pseudomonadota</taxon>
        <taxon>Alphaproteobacteria</taxon>
        <taxon>Hyphomicrobiales</taxon>
        <taxon>Nitrobacteraceae</taxon>
        <taxon>Rhodoplanes</taxon>
    </lineage>
</organism>
<feature type="region of interest" description="Disordered" evidence="1">
    <location>
        <begin position="39"/>
        <end position="63"/>
    </location>
</feature>
<protein>
    <submittedName>
        <fullName evidence="2">Uncharacterized protein</fullName>
    </submittedName>
</protein>
<gene>
    <name evidence="2" type="ORF">CH341_26315</name>
</gene>
<reference evidence="2 3" key="1">
    <citation type="submission" date="2017-07" db="EMBL/GenBank/DDBJ databases">
        <title>Draft Genome Sequences of Select Purple Nonsulfur Bacteria.</title>
        <authorList>
            <person name="Lasarre B."/>
            <person name="Mckinlay J.B."/>
        </authorList>
    </citation>
    <scope>NUCLEOTIDE SEQUENCE [LARGE SCALE GENOMIC DNA]</scope>
    <source>
        <strain evidence="2 3">DSM 5909</strain>
    </source>
</reference>
<accession>A0A327KL26</accession>
<evidence type="ECO:0000313" key="3">
    <source>
        <dbReference type="Proteomes" id="UP000249130"/>
    </source>
</evidence>
<dbReference type="AlphaFoldDB" id="A0A327KL26"/>
<comment type="caution">
    <text evidence="2">The sequence shown here is derived from an EMBL/GenBank/DDBJ whole genome shotgun (WGS) entry which is preliminary data.</text>
</comment>
<dbReference type="OrthoDB" id="9928010at2"/>
<keyword evidence="3" id="KW-1185">Reference proteome</keyword>
<sequence>MTVAFVSGAAATGEVSRPAEARRRGDGFGEMLAATAASSDVSGAGRAAATGSSTSRSWALDTPLLPPTRETVEMLASELAASLKDKFAKAGLAENPPVTLRVDDTGGIHATGDRDDLAAVEGLIASDPALQLTIRNTNAIASQTRASNAERTLAFQQAYRASSNPAAVVAQFADVFASPAHVAMSLVFGGGAVSVGADGATWIAGRGA</sequence>